<dbReference type="PANTHER" id="PTHR11710">
    <property type="entry name" value="40S RIBOSOMAL PROTEIN S19"/>
    <property type="match status" value="1"/>
</dbReference>
<dbReference type="OrthoDB" id="428974at2759"/>
<dbReference type="PANTHER" id="PTHR11710:SF0">
    <property type="entry name" value="40S RIBOSOMAL PROTEIN S19"/>
    <property type="match status" value="1"/>
</dbReference>
<accession>A0A0F9ZHI1</accession>
<sequence>MDEIFTVKTTDFVNVLKKSLQTNSEIVLPKDFDILKTGTGKENCPVYDDWYYARMAAIINLIAKKGILTVEEACVYFGNYKNRGRRPNKFVKADDFFMRSIFDNLQKIGYIDLNNKTGMLTSNAKEVIFDVIHSLRE</sequence>
<gene>
    <name evidence="4" type="ORF">AAJ76_1000132385</name>
</gene>
<dbReference type="Proteomes" id="UP000034350">
    <property type="component" value="Unassembled WGS sequence"/>
</dbReference>
<dbReference type="InterPro" id="IPR036390">
    <property type="entry name" value="WH_DNA-bd_sf"/>
</dbReference>
<comment type="similarity">
    <text evidence="1">Belongs to the eukaryotic ribosomal protein eS19 family.</text>
</comment>
<dbReference type="VEuPathDB" id="MicrosporidiaDB:G9O61_00g002340"/>
<dbReference type="GO" id="GO:0006412">
    <property type="term" value="P:translation"/>
    <property type="evidence" value="ECO:0007669"/>
    <property type="project" value="InterPro"/>
</dbReference>
<keyword evidence="5" id="KW-1185">Reference proteome</keyword>
<evidence type="ECO:0000256" key="3">
    <source>
        <dbReference type="ARBA" id="ARBA00023274"/>
    </source>
</evidence>
<evidence type="ECO:0000256" key="2">
    <source>
        <dbReference type="ARBA" id="ARBA00022980"/>
    </source>
</evidence>
<dbReference type="GO" id="GO:0003735">
    <property type="term" value="F:structural constituent of ribosome"/>
    <property type="evidence" value="ECO:0007669"/>
    <property type="project" value="InterPro"/>
</dbReference>
<name>A0A0F9ZHI1_9MICR</name>
<dbReference type="RefSeq" id="XP_024332431.1">
    <property type="nucleotide sequence ID" value="XM_024473577.1"/>
</dbReference>
<keyword evidence="2 4" id="KW-0689">Ribosomal protein</keyword>
<proteinExistence type="inferred from homology"/>
<evidence type="ECO:0000256" key="1">
    <source>
        <dbReference type="ARBA" id="ARBA00010014"/>
    </source>
</evidence>
<dbReference type="GO" id="GO:0003723">
    <property type="term" value="F:RNA binding"/>
    <property type="evidence" value="ECO:0007669"/>
    <property type="project" value="TreeGrafter"/>
</dbReference>
<dbReference type="AlphaFoldDB" id="A0A0F9ZHI1"/>
<dbReference type="SMART" id="SM01413">
    <property type="entry name" value="Ribosomal_S19e"/>
    <property type="match status" value="1"/>
</dbReference>
<dbReference type="VEuPathDB" id="MicrosporidiaDB:AAJ76_1000132385"/>
<organism evidence="4 5">
    <name type="scientific">Vairimorpha ceranae</name>
    <dbReference type="NCBI Taxonomy" id="40302"/>
    <lineage>
        <taxon>Eukaryota</taxon>
        <taxon>Fungi</taxon>
        <taxon>Fungi incertae sedis</taxon>
        <taxon>Microsporidia</taxon>
        <taxon>Nosematidae</taxon>
        <taxon>Vairimorpha</taxon>
    </lineage>
</organism>
<dbReference type="EMBL" id="JPQZ01000001">
    <property type="protein sequence ID" value="KKO76689.1"/>
    <property type="molecule type" value="Genomic_DNA"/>
</dbReference>
<dbReference type="GO" id="GO:0000028">
    <property type="term" value="P:ribosomal small subunit assembly"/>
    <property type="evidence" value="ECO:0007669"/>
    <property type="project" value="TreeGrafter"/>
</dbReference>
<evidence type="ECO:0000313" key="4">
    <source>
        <dbReference type="EMBL" id="KKO76689.1"/>
    </source>
</evidence>
<comment type="caution">
    <text evidence="4">The sequence shown here is derived from an EMBL/GenBank/DDBJ whole genome shotgun (WGS) entry which is preliminary data.</text>
</comment>
<dbReference type="OMA" id="WAPFVKT"/>
<keyword evidence="3" id="KW-0687">Ribonucleoprotein</keyword>
<dbReference type="GO" id="GO:0022627">
    <property type="term" value="C:cytosolic small ribosomal subunit"/>
    <property type="evidence" value="ECO:0007669"/>
    <property type="project" value="TreeGrafter"/>
</dbReference>
<evidence type="ECO:0000313" key="5">
    <source>
        <dbReference type="Proteomes" id="UP000034350"/>
    </source>
</evidence>
<dbReference type="VEuPathDB" id="MicrosporidiaDB:NCER_100101"/>
<reference evidence="4 5" key="1">
    <citation type="journal article" date="2015" name="Environ. Microbiol.">
        <title>Genome analyses suggest the presence of polyploidy and recent human-driven expansions in eight global populations of the honeybee pathogen Nosema ceranae.</title>
        <authorList>
            <person name="Pelin A."/>
            <person name="Selman M."/>
            <person name="Aris-Brosou S."/>
            <person name="Farinelli L."/>
            <person name="Corradi N."/>
        </authorList>
    </citation>
    <scope>NUCLEOTIDE SEQUENCE [LARGE SCALE GENOMIC DNA]</scope>
    <source>
        <strain evidence="4 5">PA08 1199</strain>
    </source>
</reference>
<protein>
    <submittedName>
        <fullName evidence="4">40s ribosomal protein s19</fullName>
    </submittedName>
</protein>
<dbReference type="InterPro" id="IPR001266">
    <property type="entry name" value="Ribosomal_eS19"/>
</dbReference>
<dbReference type="InterPro" id="IPR036388">
    <property type="entry name" value="WH-like_DNA-bd_sf"/>
</dbReference>
<dbReference type="SUPFAM" id="SSF46785">
    <property type="entry name" value="Winged helix' DNA-binding domain"/>
    <property type="match status" value="1"/>
</dbReference>
<dbReference type="GeneID" id="36318471"/>
<dbReference type="Pfam" id="PF01090">
    <property type="entry name" value="Ribosomal_S19e"/>
    <property type="match status" value="1"/>
</dbReference>
<dbReference type="Gene3D" id="1.10.10.10">
    <property type="entry name" value="Winged helix-like DNA-binding domain superfamily/Winged helix DNA-binding domain"/>
    <property type="match status" value="1"/>
</dbReference>